<evidence type="ECO:0000256" key="1">
    <source>
        <dbReference type="SAM" id="MobiDB-lite"/>
    </source>
</evidence>
<sequence length="187" mass="19914">MSVGTDLLNAPFPEMVKTLGVGIAEAQYELDLVSMKIARMMAGYQPDEEPEDGSAPAPSASGPERTLLVPLGDGNQYSLLELGFTPNFYQFVDTMIELKMSISMSRETNISRSSTTVNASVKGKVGFFSASAKMRVSTVSASYASKYQYSAEGSSLMRTKLVPVPAPALLEERIRAMIAASSPAPGG</sequence>
<dbReference type="AlphaFoldDB" id="A0A9J6ZZX1"/>
<reference evidence="2" key="1">
    <citation type="journal article" date="2022" name="Mol. Ecol. Resour.">
        <title>The complete and closed genome of the facultative generalist Candidatus Endoriftia persephone from deep-sea hydrothermal vents.</title>
        <authorList>
            <person name="de Oliveira A.L."/>
            <person name="Srivastava A."/>
            <person name="Espada-Hinojosa S."/>
            <person name="Bright M."/>
        </authorList>
    </citation>
    <scope>NUCLEOTIDE SEQUENCE</scope>
    <source>
        <strain evidence="2">Tica-EPR-9o50.N</strain>
    </source>
</reference>
<name>A0A9J6ZZX1_9GAMM</name>
<keyword evidence="3" id="KW-1185">Reference proteome</keyword>
<dbReference type="EMBL" id="CP090569">
    <property type="protein sequence ID" value="USF88257.1"/>
    <property type="molecule type" value="Genomic_DNA"/>
</dbReference>
<dbReference type="KEGG" id="eps:L0Y14_03190"/>
<dbReference type="Proteomes" id="UP001056649">
    <property type="component" value="Chromosome"/>
</dbReference>
<evidence type="ECO:0000313" key="3">
    <source>
        <dbReference type="Proteomes" id="UP001056649"/>
    </source>
</evidence>
<proteinExistence type="predicted"/>
<dbReference type="RefSeq" id="WP_005965674.1">
    <property type="nucleotide sequence ID" value="NZ_CP090569.1"/>
</dbReference>
<gene>
    <name evidence="2" type="ORF">L0Y14_03190</name>
</gene>
<accession>A0A9J6ZZX1</accession>
<protein>
    <submittedName>
        <fullName evidence="2">Uncharacterized protein</fullName>
    </submittedName>
</protein>
<organism evidence="2 3">
    <name type="scientific">Candidatus Endoriftia persephonae</name>
    <dbReference type="NCBI Taxonomy" id="393765"/>
    <lineage>
        <taxon>Bacteria</taxon>
        <taxon>Pseudomonadati</taxon>
        <taxon>Pseudomonadota</taxon>
        <taxon>Gammaproteobacteria</taxon>
        <taxon>Chromatiales</taxon>
        <taxon>Sedimenticolaceae</taxon>
        <taxon>Candidatus Endoriftia</taxon>
    </lineage>
</organism>
<evidence type="ECO:0000313" key="2">
    <source>
        <dbReference type="EMBL" id="USF88257.1"/>
    </source>
</evidence>
<feature type="region of interest" description="Disordered" evidence="1">
    <location>
        <begin position="45"/>
        <end position="67"/>
    </location>
</feature>